<dbReference type="PANTHER" id="PTHR37804">
    <property type="entry name" value="CDAA REGULATORY PROTEIN CDAR"/>
    <property type="match status" value="1"/>
</dbReference>
<feature type="compositionally biased region" description="Low complexity" evidence="1">
    <location>
        <begin position="438"/>
        <end position="450"/>
    </location>
</feature>
<dbReference type="PANTHER" id="PTHR37804:SF1">
    <property type="entry name" value="CDAA REGULATORY PROTEIN CDAR"/>
    <property type="match status" value="1"/>
</dbReference>
<comment type="caution">
    <text evidence="2">The sequence shown here is derived from an EMBL/GenBank/DDBJ whole genome shotgun (WGS) entry which is preliminary data.</text>
</comment>
<reference evidence="2" key="1">
    <citation type="journal article" date="2014" name="Int. J. Syst. Evol. Microbiol.">
        <title>Complete genome sequence of Corynebacterium casei LMG S-19264T (=DSM 44701T), isolated from a smear-ripened cheese.</title>
        <authorList>
            <consortium name="US DOE Joint Genome Institute (JGI-PGF)"/>
            <person name="Walter F."/>
            <person name="Albersmeier A."/>
            <person name="Kalinowski J."/>
            <person name="Ruckert C."/>
        </authorList>
    </citation>
    <scope>NUCLEOTIDE SEQUENCE</scope>
    <source>
        <strain evidence="2">CGMCC 1.12987</strain>
    </source>
</reference>
<dbReference type="InterPro" id="IPR053154">
    <property type="entry name" value="c-di-AMP_regulator"/>
</dbReference>
<sequence length="488" mass="52849">MDKWLNHPTILKVISVVLALLLWAVVHFDPEAPATITSTVDTKEFEALQVRAVGYDETLHDLRLLEPSVVRIMVRGSRSDLLSASQDEYKVSVDLTDIPDGEHILPLKVELPNRIQLVELSPARVTVILEPMRTKEFDVSINTIGKPANDYKVGAPIVKPNSRAFVTLPEDLMDQVGRVGAVIDVENEENTVNEKRVKLMAYDKAGQEMPDAVVDPETVEVEVPITKPFKHLPLRIGLAGKLPNGLSLVAVRSETENVTAYGPQVELDKYDHFDNVSVNLSSIRGSGTVSVDLKPMDGLASVNPSKIDVDIEVAPSETRTLPQIPIAVTGLSGGLDARFLTPEAGRLDIQVRGAPSLLAELVARDIQVMVDVNGLAPGEHEVPIEVQLPRFIEIGSNNELTARVQIIDSNETSIQQPEQEPEPGAMSEDVPEESVQNTPSTSADASDAPAGESSGNAEADTSPPTVNNNASNKVEEQPPEPMDGNDRT</sequence>
<proteinExistence type="predicted"/>
<gene>
    <name evidence="2" type="ORF">GCM10010916_25480</name>
</gene>
<dbReference type="Proteomes" id="UP000644756">
    <property type="component" value="Unassembled WGS sequence"/>
</dbReference>
<organism evidence="2 3">
    <name type="scientific">Paenibacillus abyssi</name>
    <dbReference type="NCBI Taxonomy" id="1340531"/>
    <lineage>
        <taxon>Bacteria</taxon>
        <taxon>Bacillati</taxon>
        <taxon>Bacillota</taxon>
        <taxon>Bacilli</taxon>
        <taxon>Bacillales</taxon>
        <taxon>Paenibacillaceae</taxon>
        <taxon>Paenibacillus</taxon>
    </lineage>
</organism>
<dbReference type="AlphaFoldDB" id="A0A917D252"/>
<evidence type="ECO:0000313" key="2">
    <source>
        <dbReference type="EMBL" id="GGG07481.1"/>
    </source>
</evidence>
<evidence type="ECO:0000256" key="1">
    <source>
        <dbReference type="SAM" id="MobiDB-lite"/>
    </source>
</evidence>
<feature type="compositionally biased region" description="Polar residues" evidence="1">
    <location>
        <begin position="462"/>
        <end position="472"/>
    </location>
</feature>
<keyword evidence="3" id="KW-1185">Reference proteome</keyword>
<reference evidence="2" key="2">
    <citation type="submission" date="2020-09" db="EMBL/GenBank/DDBJ databases">
        <authorList>
            <person name="Sun Q."/>
            <person name="Zhou Y."/>
        </authorList>
    </citation>
    <scope>NUCLEOTIDE SEQUENCE</scope>
    <source>
        <strain evidence="2">CGMCC 1.12987</strain>
    </source>
</reference>
<dbReference type="Gene3D" id="2.170.120.40">
    <property type="entry name" value="YbbR-like domain"/>
    <property type="match status" value="2"/>
</dbReference>
<dbReference type="Pfam" id="PF07949">
    <property type="entry name" value="YbbR"/>
    <property type="match status" value="2"/>
</dbReference>
<dbReference type="RefSeq" id="WP_188531452.1">
    <property type="nucleotide sequence ID" value="NZ_BMGR01000008.1"/>
</dbReference>
<evidence type="ECO:0000313" key="3">
    <source>
        <dbReference type="Proteomes" id="UP000644756"/>
    </source>
</evidence>
<evidence type="ECO:0008006" key="4">
    <source>
        <dbReference type="Google" id="ProtNLM"/>
    </source>
</evidence>
<protein>
    <recommendedName>
        <fullName evidence="4">YbbR-like domain-containing protein YbbR</fullName>
    </recommendedName>
</protein>
<name>A0A917D252_9BACL</name>
<feature type="region of interest" description="Disordered" evidence="1">
    <location>
        <begin position="411"/>
        <end position="488"/>
    </location>
</feature>
<dbReference type="CDD" id="cd20206">
    <property type="entry name" value="YbbR"/>
    <property type="match status" value="1"/>
</dbReference>
<dbReference type="InterPro" id="IPR012505">
    <property type="entry name" value="YbbR"/>
</dbReference>
<dbReference type="Gene3D" id="2.170.120.30">
    <property type="match status" value="2"/>
</dbReference>
<accession>A0A917D252</accession>
<dbReference type="EMBL" id="BMGR01000008">
    <property type="protein sequence ID" value="GGG07481.1"/>
    <property type="molecule type" value="Genomic_DNA"/>
</dbReference>